<keyword evidence="11" id="KW-0961">Cell wall biogenesis/degradation</keyword>
<keyword evidence="6" id="KW-0645">Protease</keyword>
<evidence type="ECO:0000256" key="6">
    <source>
        <dbReference type="ARBA" id="ARBA00022670"/>
    </source>
</evidence>
<evidence type="ECO:0000256" key="5">
    <source>
        <dbReference type="ARBA" id="ARBA00022645"/>
    </source>
</evidence>
<dbReference type="SUPFAM" id="SSF69189">
    <property type="entry name" value="Penicillin-binding protein associated domain"/>
    <property type="match status" value="1"/>
</dbReference>
<name>A0AAE3HF78_9FIRM</name>
<keyword evidence="18" id="KW-1185">Reference proteome</keyword>
<dbReference type="InterPro" id="IPR037167">
    <property type="entry name" value="Peptidase_S11_C_sf"/>
</dbReference>
<feature type="active site" evidence="13">
    <location>
        <position position="114"/>
    </location>
</feature>
<dbReference type="GO" id="GO:0009002">
    <property type="term" value="F:serine-type D-Ala-D-Ala carboxypeptidase activity"/>
    <property type="evidence" value="ECO:0007669"/>
    <property type="project" value="UniProtKB-EC"/>
</dbReference>
<dbReference type="SMART" id="SM00936">
    <property type="entry name" value="PBP5_C"/>
    <property type="match status" value="1"/>
</dbReference>
<dbReference type="InterPro" id="IPR012907">
    <property type="entry name" value="Peptidase_S11_C"/>
</dbReference>
<dbReference type="RefSeq" id="WP_257529510.1">
    <property type="nucleotide sequence ID" value="NZ_JANKAS010000002.1"/>
</dbReference>
<dbReference type="GO" id="GO:0006508">
    <property type="term" value="P:proteolysis"/>
    <property type="evidence" value="ECO:0007669"/>
    <property type="project" value="UniProtKB-KW"/>
</dbReference>
<evidence type="ECO:0000256" key="2">
    <source>
        <dbReference type="ARBA" id="ARBA00004752"/>
    </source>
</evidence>
<feature type="domain" description="Peptidase S11 D-Ala-D-Ala carboxypeptidase A C-terminal" evidence="16">
    <location>
        <begin position="269"/>
        <end position="359"/>
    </location>
</feature>
<dbReference type="InterPro" id="IPR015956">
    <property type="entry name" value="Peniciliin-bd_prot_C_sf"/>
</dbReference>
<evidence type="ECO:0000313" key="18">
    <source>
        <dbReference type="Proteomes" id="UP001205748"/>
    </source>
</evidence>
<dbReference type="PANTHER" id="PTHR21581:SF33">
    <property type="entry name" value="D-ALANYL-D-ALANINE CARBOXYPEPTIDASE DACB"/>
    <property type="match status" value="1"/>
</dbReference>
<dbReference type="Gene3D" id="3.40.710.10">
    <property type="entry name" value="DD-peptidase/beta-lactamase superfamily"/>
    <property type="match status" value="1"/>
</dbReference>
<evidence type="ECO:0000256" key="3">
    <source>
        <dbReference type="ARBA" id="ARBA00007164"/>
    </source>
</evidence>
<feature type="binding site" evidence="14">
    <location>
        <position position="222"/>
    </location>
    <ligand>
        <name>substrate</name>
    </ligand>
</feature>
<organism evidence="17 18">
    <name type="scientific">Irregularibacter muris</name>
    <dbReference type="NCBI Taxonomy" id="1796619"/>
    <lineage>
        <taxon>Bacteria</taxon>
        <taxon>Bacillati</taxon>
        <taxon>Bacillota</taxon>
        <taxon>Clostridia</taxon>
        <taxon>Eubacteriales</taxon>
        <taxon>Eubacteriaceae</taxon>
        <taxon>Irregularibacter</taxon>
    </lineage>
</organism>
<keyword evidence="7" id="KW-0732">Signal</keyword>
<proteinExistence type="inferred from homology"/>
<dbReference type="InterPro" id="IPR012338">
    <property type="entry name" value="Beta-lactam/transpept-like"/>
</dbReference>
<dbReference type="InterPro" id="IPR018044">
    <property type="entry name" value="Peptidase_S11"/>
</dbReference>
<evidence type="ECO:0000256" key="10">
    <source>
        <dbReference type="ARBA" id="ARBA00022984"/>
    </source>
</evidence>
<evidence type="ECO:0000256" key="12">
    <source>
        <dbReference type="ARBA" id="ARBA00034000"/>
    </source>
</evidence>
<feature type="active site" description="Acyl-ester intermediate" evidence="13">
    <location>
        <position position="59"/>
    </location>
</feature>
<keyword evidence="8" id="KW-0378">Hydrolase</keyword>
<dbReference type="Pfam" id="PF00768">
    <property type="entry name" value="Peptidase_S11"/>
    <property type="match status" value="1"/>
</dbReference>
<evidence type="ECO:0000313" key="17">
    <source>
        <dbReference type="EMBL" id="MCR1898048.1"/>
    </source>
</evidence>
<comment type="similarity">
    <text evidence="3 15">Belongs to the peptidase S11 family.</text>
</comment>
<dbReference type="PRINTS" id="PR00725">
    <property type="entry name" value="DADACBPTASE1"/>
</dbReference>
<comment type="pathway">
    <text evidence="2">Cell wall biogenesis; peptidoglycan biosynthesis.</text>
</comment>
<evidence type="ECO:0000256" key="11">
    <source>
        <dbReference type="ARBA" id="ARBA00023316"/>
    </source>
</evidence>
<evidence type="ECO:0000256" key="8">
    <source>
        <dbReference type="ARBA" id="ARBA00022801"/>
    </source>
</evidence>
<evidence type="ECO:0000256" key="14">
    <source>
        <dbReference type="PIRSR" id="PIRSR618044-2"/>
    </source>
</evidence>
<evidence type="ECO:0000256" key="7">
    <source>
        <dbReference type="ARBA" id="ARBA00022729"/>
    </source>
</evidence>
<dbReference type="SUPFAM" id="SSF56601">
    <property type="entry name" value="beta-lactamase/transpeptidase-like"/>
    <property type="match status" value="1"/>
</dbReference>
<gene>
    <name evidence="17" type="ORF">NSA47_03465</name>
</gene>
<dbReference type="InterPro" id="IPR001967">
    <property type="entry name" value="Peptidase_S11_N"/>
</dbReference>
<keyword evidence="10" id="KW-0573">Peptidoglycan synthesis</keyword>
<dbReference type="PANTHER" id="PTHR21581">
    <property type="entry name" value="D-ALANYL-D-ALANINE CARBOXYPEPTIDASE"/>
    <property type="match status" value="1"/>
</dbReference>
<evidence type="ECO:0000256" key="13">
    <source>
        <dbReference type="PIRSR" id="PIRSR618044-1"/>
    </source>
</evidence>
<dbReference type="Proteomes" id="UP001205748">
    <property type="component" value="Unassembled WGS sequence"/>
</dbReference>
<comment type="function">
    <text evidence="1">Removes C-terminal D-alanyl residues from sugar-peptide cell wall precursors.</text>
</comment>
<dbReference type="AlphaFoldDB" id="A0AAE3HF78"/>
<dbReference type="Pfam" id="PF07943">
    <property type="entry name" value="PBP5_C"/>
    <property type="match status" value="1"/>
</dbReference>
<evidence type="ECO:0000256" key="4">
    <source>
        <dbReference type="ARBA" id="ARBA00012448"/>
    </source>
</evidence>
<sequence>MKRKLVIFSIIFIMSFFLTSTMIYAEEINVTSESAIVIEQKTGRILFSKNIDEQRAMASTTKIMTAIVAIEHGNLNDKVKVSKNASGIEGSSIWLEENEELTLEELLYGLMLRSGNDAAYAIGEHIGGGDIENFIRMMNDKAKEINALNTSFANPHGLDDNNHYTTAHDLAKITAYAMNNDVFKTIVSTKKKNISWQNHQWNRALHNKNKILWNYEGGNGVKTGYTSKAGKCLVSSAYRNEMQLITVVLKSNNIWDDSTALFDYAFDTYQPYQVVSEDEYLRSIPVKDGIRERVRVYSKKEIEIPIKEIEKQKVKVKLALPKTIEAPILKEKIIGKLELYLADEKIDEAEIYVKEDIPKKNTKNFLDKIIDHWLEN</sequence>
<dbReference type="GO" id="GO:0008360">
    <property type="term" value="P:regulation of cell shape"/>
    <property type="evidence" value="ECO:0007669"/>
    <property type="project" value="UniProtKB-KW"/>
</dbReference>
<evidence type="ECO:0000256" key="15">
    <source>
        <dbReference type="RuleBase" id="RU004016"/>
    </source>
</evidence>
<keyword evidence="5 17" id="KW-0121">Carboxypeptidase</keyword>
<comment type="catalytic activity">
    <reaction evidence="12">
        <text>Preferential cleavage: (Ac)2-L-Lys-D-Ala-|-D-Ala. Also transpeptidation of peptidyl-alanyl moieties that are N-acyl substituents of D-alanine.</text>
        <dbReference type="EC" id="3.4.16.4"/>
    </reaction>
</comment>
<feature type="active site" description="Proton acceptor" evidence="13">
    <location>
        <position position="62"/>
    </location>
</feature>
<evidence type="ECO:0000259" key="16">
    <source>
        <dbReference type="SMART" id="SM00936"/>
    </source>
</evidence>
<dbReference type="GO" id="GO:0009252">
    <property type="term" value="P:peptidoglycan biosynthetic process"/>
    <property type="evidence" value="ECO:0007669"/>
    <property type="project" value="UniProtKB-KW"/>
</dbReference>
<evidence type="ECO:0000256" key="1">
    <source>
        <dbReference type="ARBA" id="ARBA00003217"/>
    </source>
</evidence>
<keyword evidence="9" id="KW-0133">Cell shape</keyword>
<dbReference type="EMBL" id="JANKAS010000002">
    <property type="protein sequence ID" value="MCR1898048.1"/>
    <property type="molecule type" value="Genomic_DNA"/>
</dbReference>
<dbReference type="GO" id="GO:0071555">
    <property type="term" value="P:cell wall organization"/>
    <property type="evidence" value="ECO:0007669"/>
    <property type="project" value="UniProtKB-KW"/>
</dbReference>
<evidence type="ECO:0000256" key="9">
    <source>
        <dbReference type="ARBA" id="ARBA00022960"/>
    </source>
</evidence>
<protein>
    <recommendedName>
        <fullName evidence="4">serine-type D-Ala-D-Ala carboxypeptidase</fullName>
        <ecNumber evidence="4">3.4.16.4</ecNumber>
    </recommendedName>
</protein>
<accession>A0AAE3HF78</accession>
<dbReference type="EC" id="3.4.16.4" evidence="4"/>
<dbReference type="Gene3D" id="2.60.410.10">
    <property type="entry name" value="D-Ala-D-Ala carboxypeptidase, C-terminal domain"/>
    <property type="match status" value="1"/>
</dbReference>
<comment type="caution">
    <text evidence="17">The sequence shown here is derived from an EMBL/GenBank/DDBJ whole genome shotgun (WGS) entry which is preliminary data.</text>
</comment>
<reference evidence="17" key="1">
    <citation type="submission" date="2022-07" db="EMBL/GenBank/DDBJ databases">
        <title>Enhanced cultured diversity of the mouse gut microbiota enables custom-made synthetic communities.</title>
        <authorList>
            <person name="Afrizal A."/>
        </authorList>
    </citation>
    <scope>NUCLEOTIDE SEQUENCE</scope>
    <source>
        <strain evidence="17">DSM 28593</strain>
    </source>
</reference>